<sequence>MSNYTIIVSLFLAITFWAVSFHFCCFSCARVRTSHVPMLWPHLSLHNRSRISSRKPVSASTPLKLS</sequence>
<keyword evidence="1" id="KW-1133">Transmembrane helix</keyword>
<dbReference type="EMBL" id="GGFM01012223">
    <property type="protein sequence ID" value="MBW32974.1"/>
    <property type="molecule type" value="Transcribed_RNA"/>
</dbReference>
<keyword evidence="1" id="KW-0472">Membrane</keyword>
<reference evidence="2" key="1">
    <citation type="submission" date="2018-01" db="EMBL/GenBank/DDBJ databases">
        <title>An insight into the sialome of Amazonian anophelines.</title>
        <authorList>
            <person name="Ribeiro J.M."/>
            <person name="Scarpassa V."/>
            <person name="Calvo E."/>
        </authorList>
    </citation>
    <scope>NUCLEOTIDE SEQUENCE</scope>
    <source>
        <tissue evidence="2">Salivary glands</tissue>
    </source>
</reference>
<organism evidence="2">
    <name type="scientific">Anopheles braziliensis</name>
    <dbReference type="NCBI Taxonomy" id="58242"/>
    <lineage>
        <taxon>Eukaryota</taxon>
        <taxon>Metazoa</taxon>
        <taxon>Ecdysozoa</taxon>
        <taxon>Arthropoda</taxon>
        <taxon>Hexapoda</taxon>
        <taxon>Insecta</taxon>
        <taxon>Pterygota</taxon>
        <taxon>Neoptera</taxon>
        <taxon>Endopterygota</taxon>
        <taxon>Diptera</taxon>
        <taxon>Nematocera</taxon>
        <taxon>Culicoidea</taxon>
        <taxon>Culicidae</taxon>
        <taxon>Anophelinae</taxon>
        <taxon>Anopheles</taxon>
    </lineage>
</organism>
<dbReference type="AlphaFoldDB" id="A0A2M3ZWP0"/>
<proteinExistence type="predicted"/>
<feature type="transmembrane region" description="Helical" evidence="1">
    <location>
        <begin position="6"/>
        <end position="29"/>
    </location>
</feature>
<keyword evidence="1" id="KW-0812">Transmembrane</keyword>
<evidence type="ECO:0000313" key="2">
    <source>
        <dbReference type="EMBL" id="MBW32974.1"/>
    </source>
</evidence>
<protein>
    <submittedName>
        <fullName evidence="2">Putative secreted peptide</fullName>
    </submittedName>
</protein>
<name>A0A2M3ZWP0_9DIPT</name>
<accession>A0A2M3ZWP0</accession>
<evidence type="ECO:0000256" key="1">
    <source>
        <dbReference type="SAM" id="Phobius"/>
    </source>
</evidence>